<organism evidence="5 6">
    <name type="scientific">Engelhardtia mirabilis</name>
    <dbReference type="NCBI Taxonomy" id="2528011"/>
    <lineage>
        <taxon>Bacteria</taxon>
        <taxon>Pseudomonadati</taxon>
        <taxon>Planctomycetota</taxon>
        <taxon>Planctomycetia</taxon>
        <taxon>Planctomycetia incertae sedis</taxon>
        <taxon>Engelhardtia</taxon>
    </lineage>
</organism>
<evidence type="ECO:0000256" key="2">
    <source>
        <dbReference type="ARBA" id="ARBA00023082"/>
    </source>
</evidence>
<dbReference type="GO" id="GO:0006352">
    <property type="term" value="P:DNA-templated transcription initiation"/>
    <property type="evidence" value="ECO:0007669"/>
    <property type="project" value="InterPro"/>
</dbReference>
<evidence type="ECO:0000259" key="4">
    <source>
        <dbReference type="Pfam" id="PF04542"/>
    </source>
</evidence>
<dbReference type="KEGG" id="pbap:Pla133_14840"/>
<name>A0A518BHF1_9BACT</name>
<gene>
    <name evidence="5" type="ORF">Pla133_14840</name>
</gene>
<dbReference type="EMBL" id="CP036287">
    <property type="protein sequence ID" value="QDU66412.1"/>
    <property type="molecule type" value="Genomic_DNA"/>
</dbReference>
<dbReference type="SUPFAM" id="SSF88946">
    <property type="entry name" value="Sigma2 domain of RNA polymerase sigma factors"/>
    <property type="match status" value="1"/>
</dbReference>
<proteinExistence type="predicted"/>
<reference evidence="5 6" key="1">
    <citation type="submission" date="2019-02" db="EMBL/GenBank/DDBJ databases">
        <title>Deep-cultivation of Planctomycetes and their phenomic and genomic characterization uncovers novel biology.</title>
        <authorList>
            <person name="Wiegand S."/>
            <person name="Jogler M."/>
            <person name="Boedeker C."/>
            <person name="Pinto D."/>
            <person name="Vollmers J."/>
            <person name="Rivas-Marin E."/>
            <person name="Kohn T."/>
            <person name="Peeters S.H."/>
            <person name="Heuer A."/>
            <person name="Rast P."/>
            <person name="Oberbeckmann S."/>
            <person name="Bunk B."/>
            <person name="Jeske O."/>
            <person name="Meyerdierks A."/>
            <person name="Storesund J.E."/>
            <person name="Kallscheuer N."/>
            <person name="Luecker S."/>
            <person name="Lage O.M."/>
            <person name="Pohl T."/>
            <person name="Merkel B.J."/>
            <person name="Hornburger P."/>
            <person name="Mueller R.-W."/>
            <person name="Bruemmer F."/>
            <person name="Labrenz M."/>
            <person name="Spormann A.M."/>
            <person name="Op den Camp H."/>
            <person name="Overmann J."/>
            <person name="Amann R."/>
            <person name="Jetten M.S.M."/>
            <person name="Mascher T."/>
            <person name="Medema M.H."/>
            <person name="Devos D.P."/>
            <person name="Kaster A.-K."/>
            <person name="Ovreas L."/>
            <person name="Rohde M."/>
            <person name="Galperin M.Y."/>
            <person name="Jogler C."/>
        </authorList>
    </citation>
    <scope>NUCLEOTIDE SEQUENCE [LARGE SCALE GENOMIC DNA]</scope>
    <source>
        <strain evidence="5 6">Pla133</strain>
    </source>
</reference>
<sequence>MQLDSNFHTTHWDLVRQAGDSGSDDGRAALGTLIEIYWYPLYAYLRRRGKSMDDAADAVQGLFATLLSRSGISRLDQANGRFRSWLLTSLENYLRDEYRRATSIKRGGGFVPQSLDLDSAEARYRLEPEDGLDAEALYRKEWALEVINRARDALQTEYIRAGKRRLFDALSSELETGDRAAGVDPAEFEMTPVAMRVARHRLRERFANQLRTQARATLGSGLDEDEELRELIQALEGPKGR</sequence>
<keyword evidence="6" id="KW-1185">Reference proteome</keyword>
<evidence type="ECO:0000313" key="5">
    <source>
        <dbReference type="EMBL" id="QDU66412.1"/>
    </source>
</evidence>
<dbReference type="AlphaFoldDB" id="A0A518BHF1"/>
<evidence type="ECO:0000256" key="3">
    <source>
        <dbReference type="ARBA" id="ARBA00023163"/>
    </source>
</evidence>
<dbReference type="GO" id="GO:0016987">
    <property type="term" value="F:sigma factor activity"/>
    <property type="evidence" value="ECO:0007669"/>
    <property type="project" value="UniProtKB-KW"/>
</dbReference>
<accession>A0A518BHF1</accession>
<dbReference type="InterPro" id="IPR039425">
    <property type="entry name" value="RNA_pol_sigma-70-like"/>
</dbReference>
<evidence type="ECO:0000313" key="6">
    <source>
        <dbReference type="Proteomes" id="UP000316921"/>
    </source>
</evidence>
<keyword evidence="2" id="KW-0731">Sigma factor</keyword>
<dbReference type="Gene3D" id="1.10.1740.10">
    <property type="match status" value="1"/>
</dbReference>
<dbReference type="PANTHER" id="PTHR43133">
    <property type="entry name" value="RNA POLYMERASE ECF-TYPE SIGMA FACTO"/>
    <property type="match status" value="1"/>
</dbReference>
<dbReference type="Pfam" id="PF04542">
    <property type="entry name" value="Sigma70_r2"/>
    <property type="match status" value="1"/>
</dbReference>
<keyword evidence="3" id="KW-0804">Transcription</keyword>
<protein>
    <submittedName>
        <fullName evidence="5">RNA polymerase sigma factor</fullName>
    </submittedName>
</protein>
<dbReference type="Proteomes" id="UP000316921">
    <property type="component" value="Chromosome"/>
</dbReference>
<dbReference type="InterPro" id="IPR007627">
    <property type="entry name" value="RNA_pol_sigma70_r2"/>
</dbReference>
<dbReference type="RefSeq" id="WP_145064252.1">
    <property type="nucleotide sequence ID" value="NZ_CP036287.1"/>
</dbReference>
<keyword evidence="1" id="KW-0805">Transcription regulation</keyword>
<dbReference type="InterPro" id="IPR013325">
    <property type="entry name" value="RNA_pol_sigma_r2"/>
</dbReference>
<evidence type="ECO:0000256" key="1">
    <source>
        <dbReference type="ARBA" id="ARBA00023015"/>
    </source>
</evidence>
<feature type="domain" description="RNA polymerase sigma-70 region 2" evidence="4">
    <location>
        <begin position="40"/>
        <end position="102"/>
    </location>
</feature>
<dbReference type="PANTHER" id="PTHR43133:SF51">
    <property type="entry name" value="RNA POLYMERASE SIGMA FACTOR"/>
    <property type="match status" value="1"/>
</dbReference>